<dbReference type="PANTHER" id="PTHR38037:SF2">
    <property type="entry name" value="ATP-DEPENDENT ZINC PROTEASE DOMAIN-CONTAINING PROTEIN-RELATED"/>
    <property type="match status" value="1"/>
</dbReference>
<feature type="non-terminal residue" evidence="3">
    <location>
        <position position="1"/>
    </location>
</feature>
<gene>
    <name evidence="3" type="ORF">KC622_00625</name>
</gene>
<feature type="domain" description="Alpha-L-glutamate ligase-related protein ATP-grasp" evidence="2">
    <location>
        <begin position="1"/>
        <end position="137"/>
    </location>
</feature>
<dbReference type="InterPro" id="IPR008503">
    <property type="entry name" value="Asp_endopeptidase"/>
</dbReference>
<dbReference type="Gene3D" id="2.40.70.10">
    <property type="entry name" value="Acid Proteases"/>
    <property type="match status" value="1"/>
</dbReference>
<organism evidence="3 4">
    <name type="scientific">Candidatus Dojkabacteria bacterium</name>
    <dbReference type="NCBI Taxonomy" id="2099670"/>
    <lineage>
        <taxon>Bacteria</taxon>
        <taxon>Candidatus Dojkabacteria</taxon>
    </lineage>
</organism>
<dbReference type="SUPFAM" id="SSF56059">
    <property type="entry name" value="Glutathione synthetase ATP-binding domain-like"/>
    <property type="match status" value="1"/>
</dbReference>
<proteinExistence type="predicted"/>
<dbReference type="GO" id="GO:0006508">
    <property type="term" value="P:proteolysis"/>
    <property type="evidence" value="ECO:0007669"/>
    <property type="project" value="UniProtKB-KW"/>
</dbReference>
<reference evidence="3" key="1">
    <citation type="submission" date="2020-04" db="EMBL/GenBank/DDBJ databases">
        <authorList>
            <person name="Zhang T."/>
        </authorList>
    </citation>
    <scope>NUCLEOTIDE SEQUENCE</scope>
    <source>
        <strain evidence="3">HKST-UBA16</strain>
    </source>
</reference>
<dbReference type="Proteomes" id="UP000748332">
    <property type="component" value="Unassembled WGS sequence"/>
</dbReference>
<accession>A0A955HYA8</accession>
<dbReference type="PANTHER" id="PTHR38037">
    <property type="entry name" value="ZN_PROTEASE DOMAIN-CONTAINING PROTEIN"/>
    <property type="match status" value="1"/>
</dbReference>
<evidence type="ECO:0000313" key="4">
    <source>
        <dbReference type="Proteomes" id="UP000748332"/>
    </source>
</evidence>
<dbReference type="InterPro" id="IPR039523">
    <property type="entry name" value="RimK-rel_E_lig_ATP-grasp"/>
</dbReference>
<dbReference type="EMBL" id="JAGQLM010000026">
    <property type="protein sequence ID" value="MCA9374814.1"/>
    <property type="molecule type" value="Genomic_DNA"/>
</dbReference>
<sequence>NNVPVMAMLRIPTKASDGKANLHAGGIGAGIDLASGVTTTSVKRKIPSIVDYDFEQIEETYDLENNLPLRGIKIPFWDEILTMSVKAQIASGLGFSGIDVVIDREKGPMILELNARPGLGIQMVNMAGLRGRLERVDGIKIKSVKHGIRIAKNLFGGEVEEGIEAMSGKQVVNLVERITIFHINPKKLSKKETVNGMLDTGVLTSRLDTALASRLGYLEAIKSFEAENVPNFFESVKDAQEFINKNKDTFESKNGIVRIARIVEGGKIRVRPVVVVKITIAGVQKDIECILSNQKEMLYPILIGRRELKNYLIDPSRTFVK</sequence>
<keyword evidence="3" id="KW-0378">Hydrolase</keyword>
<dbReference type="Gene3D" id="3.30.470.20">
    <property type="entry name" value="ATP-grasp fold, B domain"/>
    <property type="match status" value="1"/>
</dbReference>
<feature type="domain" description="Retropepsin-like aspartic endopeptidase" evidence="1">
    <location>
        <begin position="234"/>
        <end position="320"/>
    </location>
</feature>
<keyword evidence="3" id="KW-0645">Protease</keyword>
<reference evidence="3" key="2">
    <citation type="journal article" date="2021" name="Microbiome">
        <title>Successional dynamics and alternative stable states in a saline activated sludge microbial community over 9 years.</title>
        <authorList>
            <person name="Wang Y."/>
            <person name="Ye J."/>
            <person name="Ju F."/>
            <person name="Liu L."/>
            <person name="Boyd J.A."/>
            <person name="Deng Y."/>
            <person name="Parks D.H."/>
            <person name="Jiang X."/>
            <person name="Yin X."/>
            <person name="Woodcroft B.J."/>
            <person name="Tyson G.W."/>
            <person name="Hugenholtz P."/>
            <person name="Polz M.F."/>
            <person name="Zhang T."/>
        </authorList>
    </citation>
    <scope>NUCLEOTIDE SEQUENCE</scope>
    <source>
        <strain evidence="3">HKST-UBA16</strain>
    </source>
</reference>
<dbReference type="Pfam" id="PF14397">
    <property type="entry name" value="ATPgrasp_ST"/>
    <property type="match status" value="1"/>
</dbReference>
<dbReference type="Pfam" id="PF05618">
    <property type="entry name" value="Zn_protease"/>
    <property type="match status" value="1"/>
</dbReference>
<evidence type="ECO:0000259" key="1">
    <source>
        <dbReference type="Pfam" id="PF05618"/>
    </source>
</evidence>
<name>A0A955HYA8_9BACT</name>
<dbReference type="SUPFAM" id="SSF50630">
    <property type="entry name" value="Acid proteases"/>
    <property type="match status" value="1"/>
</dbReference>
<evidence type="ECO:0000313" key="3">
    <source>
        <dbReference type="EMBL" id="MCA9374814.1"/>
    </source>
</evidence>
<dbReference type="GO" id="GO:0008233">
    <property type="term" value="F:peptidase activity"/>
    <property type="evidence" value="ECO:0007669"/>
    <property type="project" value="UniProtKB-KW"/>
</dbReference>
<evidence type="ECO:0000259" key="2">
    <source>
        <dbReference type="Pfam" id="PF14397"/>
    </source>
</evidence>
<dbReference type="InterPro" id="IPR021109">
    <property type="entry name" value="Peptidase_aspartic_dom_sf"/>
</dbReference>
<dbReference type="AlphaFoldDB" id="A0A955HYA8"/>
<comment type="caution">
    <text evidence="3">The sequence shown here is derived from an EMBL/GenBank/DDBJ whole genome shotgun (WGS) entry which is preliminary data.</text>
</comment>
<protein>
    <submittedName>
        <fullName evidence="3">ATP-dependent zinc protease</fullName>
    </submittedName>
</protein>